<evidence type="ECO:0000256" key="5">
    <source>
        <dbReference type="ARBA" id="ARBA00022840"/>
    </source>
</evidence>
<evidence type="ECO:0000256" key="2">
    <source>
        <dbReference type="ARBA" id="ARBA00022527"/>
    </source>
</evidence>
<keyword evidence="10" id="KW-1185">Reference proteome</keyword>
<evidence type="ECO:0000256" key="1">
    <source>
        <dbReference type="ARBA" id="ARBA00004479"/>
    </source>
</evidence>
<dbReference type="EMBL" id="JBAMMX010000027">
    <property type="protein sequence ID" value="KAK6913371.1"/>
    <property type="molecule type" value="Genomic_DNA"/>
</dbReference>
<reference evidence="9 10" key="1">
    <citation type="submission" date="2023-12" db="EMBL/GenBank/DDBJ databases">
        <title>A high-quality genome assembly for Dillenia turbinata (Dilleniales).</title>
        <authorList>
            <person name="Chanderbali A."/>
        </authorList>
    </citation>
    <scope>NUCLEOTIDE SEQUENCE [LARGE SCALE GENOMIC DNA]</scope>
    <source>
        <strain evidence="9">LSX21</strain>
        <tissue evidence="9">Leaf</tissue>
    </source>
</reference>
<dbReference type="AlphaFoldDB" id="A0AAN8UKB5"/>
<protein>
    <submittedName>
        <fullName evidence="9">Malectin-like domain</fullName>
    </submittedName>
</protein>
<keyword evidence="5" id="KW-0067">ATP-binding</keyword>
<evidence type="ECO:0000313" key="9">
    <source>
        <dbReference type="EMBL" id="KAK6913371.1"/>
    </source>
</evidence>
<dbReference type="InterPro" id="IPR045272">
    <property type="entry name" value="ANXUR1/2-like"/>
</dbReference>
<keyword evidence="2" id="KW-0418">Kinase</keyword>
<evidence type="ECO:0000256" key="7">
    <source>
        <dbReference type="SAM" id="Phobius"/>
    </source>
</evidence>
<feature type="transmembrane region" description="Helical" evidence="7">
    <location>
        <begin position="195"/>
        <end position="212"/>
    </location>
</feature>
<dbReference type="GO" id="GO:0004674">
    <property type="term" value="F:protein serine/threonine kinase activity"/>
    <property type="evidence" value="ECO:0007669"/>
    <property type="project" value="UniProtKB-KW"/>
</dbReference>
<dbReference type="Proteomes" id="UP001370490">
    <property type="component" value="Unassembled WGS sequence"/>
</dbReference>
<keyword evidence="2" id="KW-0723">Serine/threonine-protein kinase</keyword>
<comment type="caution">
    <text evidence="9">The sequence shown here is derived from an EMBL/GenBank/DDBJ whole genome shotgun (WGS) entry which is preliminary data.</text>
</comment>
<dbReference type="Gene3D" id="2.60.120.430">
    <property type="entry name" value="Galactose-binding lectin"/>
    <property type="match status" value="1"/>
</dbReference>
<dbReference type="PANTHER" id="PTHR34590">
    <property type="entry name" value="OS03G0124300 PROTEIN-RELATED"/>
    <property type="match status" value="1"/>
</dbReference>
<organism evidence="9 10">
    <name type="scientific">Dillenia turbinata</name>
    <dbReference type="NCBI Taxonomy" id="194707"/>
    <lineage>
        <taxon>Eukaryota</taxon>
        <taxon>Viridiplantae</taxon>
        <taxon>Streptophyta</taxon>
        <taxon>Embryophyta</taxon>
        <taxon>Tracheophyta</taxon>
        <taxon>Spermatophyta</taxon>
        <taxon>Magnoliopsida</taxon>
        <taxon>eudicotyledons</taxon>
        <taxon>Gunneridae</taxon>
        <taxon>Pentapetalae</taxon>
        <taxon>Dilleniales</taxon>
        <taxon>Dilleniaceae</taxon>
        <taxon>Dillenia</taxon>
    </lineage>
</organism>
<keyword evidence="4" id="KW-0547">Nucleotide-binding</keyword>
<dbReference type="GO" id="GO:0004714">
    <property type="term" value="F:transmembrane receptor protein tyrosine kinase activity"/>
    <property type="evidence" value="ECO:0007669"/>
    <property type="project" value="InterPro"/>
</dbReference>
<dbReference type="InterPro" id="IPR024788">
    <property type="entry name" value="Malectin-like_Carb-bd_dom"/>
</dbReference>
<dbReference type="GO" id="GO:0016020">
    <property type="term" value="C:membrane"/>
    <property type="evidence" value="ECO:0007669"/>
    <property type="project" value="UniProtKB-SubCell"/>
</dbReference>
<keyword evidence="7" id="KW-0472">Membrane</keyword>
<evidence type="ECO:0000256" key="3">
    <source>
        <dbReference type="ARBA" id="ARBA00022679"/>
    </source>
</evidence>
<evidence type="ECO:0000259" key="8">
    <source>
        <dbReference type="Pfam" id="PF12819"/>
    </source>
</evidence>
<keyword evidence="7" id="KW-0812">Transmembrane</keyword>
<proteinExistence type="predicted"/>
<keyword evidence="7" id="KW-1133">Transmembrane helix</keyword>
<name>A0AAN8UKB5_9MAGN</name>
<comment type="subcellular location">
    <subcellularLocation>
        <location evidence="1">Membrane</location>
        <topology evidence="1">Single-pass type I membrane protein</topology>
    </subcellularLocation>
</comment>
<dbReference type="PANTHER" id="PTHR34590:SF15">
    <property type="entry name" value="PROTEIN KINASE DOMAIN-CONTAINING PROTEIN"/>
    <property type="match status" value="1"/>
</dbReference>
<keyword evidence="6" id="KW-0325">Glycoprotein</keyword>
<evidence type="ECO:0000256" key="4">
    <source>
        <dbReference type="ARBA" id="ARBA00022741"/>
    </source>
</evidence>
<gene>
    <name evidence="9" type="ORF">RJ641_022972</name>
</gene>
<evidence type="ECO:0000256" key="6">
    <source>
        <dbReference type="ARBA" id="ARBA00023180"/>
    </source>
</evidence>
<evidence type="ECO:0000313" key="10">
    <source>
        <dbReference type="Proteomes" id="UP001370490"/>
    </source>
</evidence>
<accession>A0AAN8UKB5</accession>
<dbReference type="Pfam" id="PF12819">
    <property type="entry name" value="Malectin_like"/>
    <property type="match status" value="1"/>
</dbReference>
<dbReference type="GO" id="GO:0005524">
    <property type="term" value="F:ATP binding"/>
    <property type="evidence" value="ECO:0007669"/>
    <property type="project" value="UniProtKB-KW"/>
</dbReference>
<dbReference type="FunFam" id="2.60.120.430:FF:000007">
    <property type="entry name" value="FERONIA receptor-like kinase"/>
    <property type="match status" value="1"/>
</dbReference>
<feature type="domain" description="Malectin-like" evidence="8">
    <location>
        <begin position="18"/>
        <end position="157"/>
    </location>
</feature>
<sequence length="235" mass="26408">MPTNLYYTGDNIHNIGEDNTYQLLTNSALETMHRLHVGGREITAKDDTSVFRSWDSDYSFLASEPGVVPVNLSIQLHYSMIPNYTAPDEVYMTARTMGTNKTEHMMYNLTWALEVDAGFTYLVRLHFCEFQPEIQAVSDREFKIYIANQTGEEQADVVVWSGGNGIPVNTVELDMQMLFKISDSDNNLGGPNPNPTNLAGVVIIALFGVLVFRRRMRRVKDTASGDTASWRSPLV</sequence>
<keyword evidence="3" id="KW-0808">Transferase</keyword>